<feature type="transmembrane region" description="Helical" evidence="1">
    <location>
        <begin position="312"/>
        <end position="334"/>
    </location>
</feature>
<organism evidence="2 3">
    <name type="scientific">Magnetococcus marinus (strain ATCC BAA-1437 / JCM 17883 / MC-1)</name>
    <dbReference type="NCBI Taxonomy" id="156889"/>
    <lineage>
        <taxon>Bacteria</taxon>
        <taxon>Pseudomonadati</taxon>
        <taxon>Pseudomonadota</taxon>
        <taxon>Magnetococcia</taxon>
        <taxon>Magnetococcales</taxon>
        <taxon>Magnetococcaceae</taxon>
        <taxon>Magnetococcus</taxon>
    </lineage>
</organism>
<dbReference type="Proteomes" id="UP000002586">
    <property type="component" value="Chromosome"/>
</dbReference>
<dbReference type="OrthoDB" id="9825024at2"/>
<dbReference type="EMBL" id="CP000471">
    <property type="protein sequence ID" value="ABK43453.1"/>
    <property type="molecule type" value="Genomic_DNA"/>
</dbReference>
<dbReference type="HOGENOM" id="CLU_575935_0_0_5"/>
<dbReference type="RefSeq" id="WP_011712610.1">
    <property type="nucleotide sequence ID" value="NC_008576.1"/>
</dbReference>
<keyword evidence="1" id="KW-0812">Transmembrane</keyword>
<sequence precursor="true">MSINTILELDGQRVQLSVKRAKDVADVNEVSGDRWLITDFGGSVPRLMMVDAQLKYAEIKLQRKLQEMGEGDENSRILTLWKKKRGENSTEVLFGVVPGANMGVYEDLAFESRDLHLTFSFNRLLLATLEKYGLKQNVVVLFEHDRHVDYMVGKQGRILGAGRMSSFAATSEAKLALAETIAEEMKLLEKENHQKIDRIIHFGYYRSEAVEGGESQSTVQTSSTAFGQTKVGDAKTGWVGEDGQATGGADASWVIALAELLECTPEVLSPSRLSMGDGSFLITSIPKVLPLLKAWDAVNKDLDKAAYSGQRLAPWLTAAVWVLVIGGLFVHFWFERNAALIQADARQLKSKIEQQGQVETVVELSDAEKDMVRFAGQLANLTKIYDAKRIIADLSQARSDRKIQLLHLLITHENQLPTILVEGRIDNPFSVASKEHEKFLSALRSKGYTLLENQLDTDILQLNFKLKLTRERES</sequence>
<keyword evidence="1" id="KW-0472">Membrane</keyword>
<reference evidence="3" key="1">
    <citation type="journal article" date="2009" name="Appl. Environ. Microbiol.">
        <title>Complete genome sequence of the chemolithoautotrophic marine magnetotactic coccus strain MC-1.</title>
        <authorList>
            <person name="Schubbe S."/>
            <person name="Williams T.J."/>
            <person name="Xie G."/>
            <person name="Kiss H.E."/>
            <person name="Brettin T.S."/>
            <person name="Martinez D."/>
            <person name="Ross C.A."/>
            <person name="Schuler D."/>
            <person name="Cox B.L."/>
            <person name="Nealson K.H."/>
            <person name="Bazylinski D.A."/>
        </authorList>
    </citation>
    <scope>NUCLEOTIDE SEQUENCE [LARGE SCALE GENOMIC DNA]</scope>
    <source>
        <strain evidence="3">ATCC BAA-1437 / JCM 17883 / MC-1</strain>
    </source>
</reference>
<proteinExistence type="predicted"/>
<evidence type="ECO:0000313" key="3">
    <source>
        <dbReference type="Proteomes" id="UP000002586"/>
    </source>
</evidence>
<dbReference type="eggNOG" id="ENOG50344NY">
    <property type="taxonomic scope" value="Bacteria"/>
</dbReference>
<gene>
    <name evidence="2" type="ordered locus">Mmc1_0935</name>
</gene>
<evidence type="ECO:0000313" key="2">
    <source>
        <dbReference type="EMBL" id="ABK43453.1"/>
    </source>
</evidence>
<dbReference type="STRING" id="156889.Mmc1_0935"/>
<accession>A0L660</accession>
<reference evidence="2 3" key="2">
    <citation type="journal article" date="2012" name="Int. J. Syst. Evol. Microbiol.">
        <title>Magnetococcus marinus gen. nov., sp. nov., a marine, magnetotactic bacterium that represents a novel lineage (Magnetococcaceae fam. nov.; Magnetococcales ord. nov.) at the base of the Alphaproteobacteria.</title>
        <authorList>
            <person name="Bazylinski D.A."/>
            <person name="Williams T.J."/>
            <person name="Lefevre C.T."/>
            <person name="Berg R.J."/>
            <person name="Zhang C.L."/>
            <person name="Bowser S.S."/>
            <person name="Dean A.J."/>
            <person name="Beveridge T.J."/>
        </authorList>
    </citation>
    <scope>NUCLEOTIDE SEQUENCE [LARGE SCALE GENOMIC DNA]</scope>
    <source>
        <strain evidence="3">ATCC BAA-1437 / JCM 17883 / MC-1</strain>
    </source>
</reference>
<dbReference type="KEGG" id="mgm:Mmc1_0935"/>
<dbReference type="AlphaFoldDB" id="A0L660"/>
<protein>
    <submittedName>
        <fullName evidence="2">Uncharacterized protein</fullName>
    </submittedName>
</protein>
<name>A0L660_MAGMM</name>
<evidence type="ECO:0000256" key="1">
    <source>
        <dbReference type="SAM" id="Phobius"/>
    </source>
</evidence>
<keyword evidence="1" id="KW-1133">Transmembrane helix</keyword>
<keyword evidence="3" id="KW-1185">Reference proteome</keyword>